<dbReference type="EMBL" id="FNCJ01000001">
    <property type="protein sequence ID" value="SDF76764.1"/>
    <property type="molecule type" value="Genomic_DNA"/>
</dbReference>
<dbReference type="SUPFAM" id="SSF52980">
    <property type="entry name" value="Restriction endonuclease-like"/>
    <property type="match status" value="1"/>
</dbReference>
<dbReference type="InterPro" id="IPR011335">
    <property type="entry name" value="Restrct_endonuc-II-like"/>
</dbReference>
<gene>
    <name evidence="1" type="ORF">SAMN05216466_1015</name>
</gene>
<dbReference type="Proteomes" id="UP000199706">
    <property type="component" value="Unassembled WGS sequence"/>
</dbReference>
<dbReference type="OrthoDB" id="1437692at2"/>
<reference evidence="1 2" key="1">
    <citation type="submission" date="2016-10" db="EMBL/GenBank/DDBJ databases">
        <authorList>
            <person name="de Groot N.N."/>
        </authorList>
    </citation>
    <scope>NUCLEOTIDE SEQUENCE [LARGE SCALE GENOMIC DNA]</scope>
    <source>
        <strain evidence="1 2">LMG 2247</strain>
    </source>
</reference>
<organism evidence="1 2">
    <name type="scientific">Paraburkholderia phenazinium</name>
    <dbReference type="NCBI Taxonomy" id="60549"/>
    <lineage>
        <taxon>Bacteria</taxon>
        <taxon>Pseudomonadati</taxon>
        <taxon>Pseudomonadota</taxon>
        <taxon>Betaproteobacteria</taxon>
        <taxon>Burkholderiales</taxon>
        <taxon>Burkholderiaceae</taxon>
        <taxon>Paraburkholderia</taxon>
    </lineage>
</organism>
<evidence type="ECO:0000313" key="1">
    <source>
        <dbReference type="EMBL" id="SDF76764.1"/>
    </source>
</evidence>
<dbReference type="RefSeq" id="WP_090680249.1">
    <property type="nucleotide sequence ID" value="NZ_FNCJ01000001.1"/>
</dbReference>
<accession>A0A1G7NRU7</accession>
<evidence type="ECO:0008006" key="3">
    <source>
        <dbReference type="Google" id="ProtNLM"/>
    </source>
</evidence>
<protein>
    <recommendedName>
        <fullName evidence="3">Restriction endonuclease</fullName>
    </recommendedName>
</protein>
<proteinExistence type="predicted"/>
<name>A0A1G7NRU7_9BURK</name>
<sequence>MAETLAKGAMLEEALRAYFIKAGYFVVRGVPFTYEGFDVTDIDCWLYGRASSVSREIAIVDIKNKRTPQAIERIFWCAGLQRAIGANRAIVATTDKRQEVKDFGRESNVLVLDGTFLGKLENKGAHLEQRLSDEEFIAVIGENPLDKFEGNWKARMRKNKGLLARGPSFDTCIEWLAEGRYFVEQATTRQTQANKALRCLYLLCAFIAIGVDYELRDLSFTESAERSKLIAEGFTYGSKGRTGLKKLVDLSIGLVSAYANEGRAIATQVKSKIENSLDEIPTSILGDYFSRRDVLGSIFQTASEFESLAMARDFKHHSGASTEVRAFLGCLLDYWGIDRTHLSIAHHAHNGGLLDAEARTGRLI</sequence>
<dbReference type="AlphaFoldDB" id="A0A1G7NRU7"/>
<evidence type="ECO:0000313" key="2">
    <source>
        <dbReference type="Proteomes" id="UP000199706"/>
    </source>
</evidence>